<feature type="compositionally biased region" description="Polar residues" evidence="1">
    <location>
        <begin position="26"/>
        <end position="35"/>
    </location>
</feature>
<feature type="region of interest" description="Disordered" evidence="1">
    <location>
        <begin position="1021"/>
        <end position="1097"/>
    </location>
</feature>
<feature type="region of interest" description="Disordered" evidence="1">
    <location>
        <begin position="19"/>
        <end position="40"/>
    </location>
</feature>
<sequence>MGACVSPAAVPIDVVSPDVRTEMSPDTKSCSSTGSPEVAEDTSYLGGQAVIELGANDDDQEKREQQEKRVKLMVPLEAIEDDDDLEDDCDGSPMFSRYSTPEVDMMTSASTASLDSDYGYTTSEVPGTWHDVHVPGASHLLGTLWRPLPQGILQVVNNVKSAKESVIEVMKIHKVTLTSPDLVGQSYAIDVEVTGPKNLISTTASCFRKRLHVYGYESNVHVVNEGGCFRTTTWNFECRTLRGNRMRGQLHLNVRVLPGRSHNDRRTQVELARLTATVPFSGPSSMEIQLLPDGPGQKVNIQASVELTVMRCSAVFDAKRCRPDNLWGANEWKPRKDHDWERAWGIAGAECSIASMTEDMKHDIILVYQTMFCQNLKSAPHKPRMTAEEDKMHDIKVLFLKRLFVCFAVCKVMCCVEENGTTWRNWEFPLASCLCHGSRVLMRLDGVKWNEFLNFLLFGDVTHCHNWEKGAPSPLYARRAASHDIGLQHRTSRLFERKLTAKHLRRNLTSGVQGHHLGMDIPIGGLGNPTPQARSGPASVGPSGVPFKRINASGGRPRYLKEFQHGHVYIRWEDFGVTQVPVLTDYTEFMSRSSSNGGEDGESNAKPASDAIPGWTVLPYLTSVDHLQNLLKEYGYHEVAEDEEQLQRLYQVAVEDKELALQSSENGRLRCRGVLIHLVIVKEEEASEVQVLVHTAVNEPETVSEDVGDVHNEDGPPRAAKVRMEDLRVPMLVRRRTEPWTDAVLRLCQWQLHMSPSATETVIERCRMAEQEMCMHECSASVLCRHHGTFTNLAVEYQACHLNVRITDRDCVLFDSADPGGFQTSDTFQTTDTGSLTTREWCWMSRDKAVQQNLSGLIPPADRLQVIREDCHLSALLLGIEGSAPRKVNCFGSKHSVSAKSSDISAFGKRKWRSYREAGQEVPADLGGIQVVVDQNQFESMQAVCHAIIFSRPSQGKLETPEFTSEKKFFRALLSSSDKAVFPETCSDIDEALKEYLSFQRPVMCSSAGTMVLDTFVRDRRRSSTTPSMRLNSAKTNYSLGARSGKKPVQSSVKKLFHRSGAPSSTSGSDSDQSEDESHEDVADQDHFRIGSGNAPL</sequence>
<evidence type="ECO:0000256" key="1">
    <source>
        <dbReference type="SAM" id="MobiDB-lite"/>
    </source>
</evidence>
<proteinExistence type="predicted"/>
<feature type="compositionally biased region" description="Polar residues" evidence="1">
    <location>
        <begin position="1024"/>
        <end position="1039"/>
    </location>
</feature>
<reference evidence="2" key="1">
    <citation type="submission" date="2021-01" db="EMBL/GenBank/DDBJ databases">
        <authorList>
            <person name="Corre E."/>
            <person name="Pelletier E."/>
            <person name="Niang G."/>
            <person name="Scheremetjew M."/>
            <person name="Finn R."/>
            <person name="Kale V."/>
            <person name="Holt S."/>
            <person name="Cochrane G."/>
            <person name="Meng A."/>
            <person name="Brown T."/>
            <person name="Cohen L."/>
        </authorList>
    </citation>
    <scope>NUCLEOTIDE SEQUENCE</scope>
</reference>
<dbReference type="EMBL" id="HBFQ01054748">
    <property type="protein sequence ID" value="CAD8864582.1"/>
    <property type="molecule type" value="Transcribed_RNA"/>
</dbReference>
<protein>
    <submittedName>
        <fullName evidence="2">Uncharacterized protein</fullName>
    </submittedName>
</protein>
<gene>
    <name evidence="2" type="ORF">NSCI0253_LOCUS38937</name>
</gene>
<dbReference type="AlphaFoldDB" id="A0A7S1ATU3"/>
<feature type="compositionally biased region" description="Basic and acidic residues" evidence="1">
    <location>
        <begin position="1080"/>
        <end position="1089"/>
    </location>
</feature>
<organism evidence="2">
    <name type="scientific">Noctiluca scintillans</name>
    <name type="common">Sea sparkle</name>
    <name type="synonym">Red tide dinoflagellate</name>
    <dbReference type="NCBI Taxonomy" id="2966"/>
    <lineage>
        <taxon>Eukaryota</taxon>
        <taxon>Sar</taxon>
        <taxon>Alveolata</taxon>
        <taxon>Dinophyceae</taxon>
        <taxon>Noctilucales</taxon>
        <taxon>Noctilucaceae</taxon>
        <taxon>Noctiluca</taxon>
    </lineage>
</organism>
<accession>A0A7S1ATU3</accession>
<evidence type="ECO:0000313" key="2">
    <source>
        <dbReference type="EMBL" id="CAD8864582.1"/>
    </source>
</evidence>
<name>A0A7S1ATU3_NOCSC</name>